<sequence length="129" mass="15122">LAKDLNNFKREYVFLLQNCIKIPFNDQQPVDILQVKLLGGSVHKKRVIRLLEEARAIDPTLPTFESVTTLGNHLDVFGFRRSFDDEDVALHYICTQLHSLYLEHTPAQMEHREAWMKYLRDSNHQLCNT</sequence>
<dbReference type="WBParaSite" id="GPUH_0000582601-mRNA-1">
    <property type="protein sequence ID" value="GPUH_0000582601-mRNA-1"/>
    <property type="gene ID" value="GPUH_0000582601"/>
</dbReference>
<dbReference type="AlphaFoldDB" id="A0A183DAS7"/>
<organism evidence="1">
    <name type="scientific">Gongylonema pulchrum</name>
    <dbReference type="NCBI Taxonomy" id="637853"/>
    <lineage>
        <taxon>Eukaryota</taxon>
        <taxon>Metazoa</taxon>
        <taxon>Ecdysozoa</taxon>
        <taxon>Nematoda</taxon>
        <taxon>Chromadorea</taxon>
        <taxon>Rhabditida</taxon>
        <taxon>Spirurina</taxon>
        <taxon>Spiruromorpha</taxon>
        <taxon>Spiruroidea</taxon>
        <taxon>Gongylonematidae</taxon>
        <taxon>Gongylonema</taxon>
    </lineage>
</organism>
<proteinExistence type="predicted"/>
<name>A0A183DAS7_9BILA</name>
<accession>A0A183DAS7</accession>
<reference evidence="1" key="1">
    <citation type="submission" date="2016-06" db="UniProtKB">
        <authorList>
            <consortium name="WormBaseParasite"/>
        </authorList>
    </citation>
    <scope>IDENTIFICATION</scope>
</reference>
<protein>
    <submittedName>
        <fullName evidence="1">FERM domain-containing protein</fullName>
    </submittedName>
</protein>
<evidence type="ECO:0000313" key="1">
    <source>
        <dbReference type="WBParaSite" id="GPUH_0000582601-mRNA-1"/>
    </source>
</evidence>